<sequence length="1198" mass="133559">MSAHNDKDQEKRDPVANEEGKKEEMDVDQDEAFAKAFAAELEKDAEETKRIAQRKIATPRGRLQRARASGMEVTAPTPSVPAGMELIAARGDETETGSGSADESQSQGPEDNVRLVDEGVGQTSTALTIQISESDEDELFRDDVEGYDYQRGDSYRGGYATGDDLDYGSDLDDPVSPFSDARDPESAVSGPIDPDSAVSDEDDEDPEADFKELLERDDLDITTLDTEDTEEAERQEALLANVNMMLAAPPPASGALTAPETTLSAGEFAEHAAGLRAEVANNPLLTEQPTLLLTQTEEQTPIEPLATAPEQHDRDTTPATEPLSVATNEAMPDQVQEPTPTETTDVPMLEEAPQVPPTQHDELDELMAESPEAFAENADALPAEEHSMDTDEVMAEGAHESMREEHPYAPMDTDELMEEVPLDQPAVQSEKESVTMTGTEQPKATSSDDASVLNAESWQAFAPLADAGLSTLTQQQAAVPVEEPPALGPESSEPAPLSDTPVAEVTEIPGSTSEEQAAPDPALAEVGSADSLVPWSYAAWSSDPVRFEAEFGPRRFSNVAYRKIWLADNGGHHTRERGTPAPQSRRRNSFTADDLQRQEQERSVITPAWEQLVTDQGLDWDEEEEVLQTQQVEPYRPQQEVLQEANDRLQADLTQTQSNLQHATAELEQTRSEVSNLQSQLESAQNEVRNEQQRGFQAVEDVTTEMNEMEQDLIQQRNELEAQLRQQLDRAQERYRRAEGEVTKLKHELVLRTKELEQAQKRLERLEKKEEECLAEKKKLKDELDSFNNRLAEKQDAVKNLETELSQAEGNRDRSFEDQENRIHDLARQNEELRAQLQDTTNNLSALTTVSNNDAEIAKLKQALEKCKKINKNLNQQLSGFSGPSKALVGPENWKAEKNRLAEDFKKCEKHGKELGKEVEALKNSLGLLAIDKEELQEELDELKAQPALIEYNTPHLRTQLSQEVNARQAAEAQISLLQEQLVRCKKRCDDLQPDTTALEQADRFTALEQENTRLQDLASALQGHIEQLETKLDECARHGQRALERAQSAERNLAAESEALEASNLNNKALQRWLASAEEQLLDRAIRNGASALLQYRDDLPLRDTDTAGRSGTPQPQLPRSAGSTRRPYVRRTALPEAVARAREQRLYEVDDRHLRRVTANEQRTRYWARVYGFEALDSNTSKDDLYGHLPPELRSN</sequence>
<organism evidence="1 2">
    <name type="scientific">Zalaria obscura</name>
    <dbReference type="NCBI Taxonomy" id="2024903"/>
    <lineage>
        <taxon>Eukaryota</taxon>
        <taxon>Fungi</taxon>
        <taxon>Dikarya</taxon>
        <taxon>Ascomycota</taxon>
        <taxon>Pezizomycotina</taxon>
        <taxon>Dothideomycetes</taxon>
        <taxon>Dothideomycetidae</taxon>
        <taxon>Dothideales</taxon>
        <taxon>Zalariaceae</taxon>
        <taxon>Zalaria</taxon>
    </lineage>
</organism>
<dbReference type="Proteomes" id="UP001320706">
    <property type="component" value="Unassembled WGS sequence"/>
</dbReference>
<evidence type="ECO:0000313" key="2">
    <source>
        <dbReference type="Proteomes" id="UP001320706"/>
    </source>
</evidence>
<reference evidence="1" key="1">
    <citation type="submission" date="2024-02" db="EMBL/GenBank/DDBJ databases">
        <title>Metagenome Assembled Genome of Zalaria obscura JY119.</title>
        <authorList>
            <person name="Vighnesh L."/>
            <person name="Jagadeeshwari U."/>
            <person name="Venkata Ramana C."/>
            <person name="Sasikala C."/>
        </authorList>
    </citation>
    <scope>NUCLEOTIDE SEQUENCE</scope>
    <source>
        <strain evidence="1">JY119</strain>
    </source>
</reference>
<evidence type="ECO:0000313" key="1">
    <source>
        <dbReference type="EMBL" id="KAK8219211.1"/>
    </source>
</evidence>
<gene>
    <name evidence="1" type="ORF">M8818_000943</name>
</gene>
<dbReference type="EMBL" id="JAMKPW020000004">
    <property type="protein sequence ID" value="KAK8219211.1"/>
    <property type="molecule type" value="Genomic_DNA"/>
</dbReference>
<comment type="caution">
    <text evidence="1">The sequence shown here is derived from an EMBL/GenBank/DDBJ whole genome shotgun (WGS) entry which is preliminary data.</text>
</comment>
<accession>A0ACC3SN96</accession>
<keyword evidence="2" id="KW-1185">Reference proteome</keyword>
<name>A0ACC3SN96_9PEZI</name>
<protein>
    <submittedName>
        <fullName evidence="1">Uncharacterized protein</fullName>
    </submittedName>
</protein>
<proteinExistence type="predicted"/>